<proteinExistence type="predicted"/>
<evidence type="ECO:0000313" key="1">
    <source>
        <dbReference type="EMBL" id="GEK84700.1"/>
    </source>
</evidence>
<reference evidence="1 3" key="1">
    <citation type="submission" date="2019-07" db="EMBL/GenBank/DDBJ databases">
        <title>Whole genome shotgun sequence of Frigoribacterium faeni NBRC 103066.</title>
        <authorList>
            <person name="Hosoyama A."/>
            <person name="Uohara A."/>
            <person name="Ohji S."/>
            <person name="Ichikawa N."/>
        </authorList>
    </citation>
    <scope>NUCLEOTIDE SEQUENCE [LARGE SCALE GENOMIC DNA]</scope>
    <source>
        <strain evidence="1 3">NBRC 103066</strain>
    </source>
</reference>
<accession>A0A7W3PI50</accession>
<comment type="caution">
    <text evidence="2">The sequence shown here is derived from an EMBL/GenBank/DDBJ whole genome shotgun (WGS) entry which is preliminary data.</text>
</comment>
<dbReference type="EMBL" id="BJUV01000052">
    <property type="protein sequence ID" value="GEK84700.1"/>
    <property type="molecule type" value="Genomic_DNA"/>
</dbReference>
<keyword evidence="3" id="KW-1185">Reference proteome</keyword>
<evidence type="ECO:0000313" key="2">
    <source>
        <dbReference type="EMBL" id="MBA8813045.1"/>
    </source>
</evidence>
<evidence type="ECO:0000313" key="4">
    <source>
        <dbReference type="Proteomes" id="UP000522688"/>
    </source>
</evidence>
<organism evidence="2 4">
    <name type="scientific">Frigoribacterium faeni</name>
    <dbReference type="NCBI Taxonomy" id="145483"/>
    <lineage>
        <taxon>Bacteria</taxon>
        <taxon>Bacillati</taxon>
        <taxon>Actinomycetota</taxon>
        <taxon>Actinomycetes</taxon>
        <taxon>Micrococcales</taxon>
        <taxon>Microbacteriaceae</taxon>
        <taxon>Frigoribacterium</taxon>
    </lineage>
</organism>
<dbReference type="AlphaFoldDB" id="A0A7W3PI50"/>
<dbReference type="Proteomes" id="UP000522688">
    <property type="component" value="Unassembled WGS sequence"/>
</dbReference>
<sequence>MENRFRIDDDDLGVDLTESRVTLADDGVIDAVIVAQRVPAAADWTESPPRLRFRDVPLRFDGATFGATVDDDLLDEHDIAFWLEGSDDVHGVLSLRAGDLLRFVGTTHVSGEPTAWRLDVAIAFGGSRRSPSV</sequence>
<reference evidence="2 4" key="2">
    <citation type="submission" date="2020-07" db="EMBL/GenBank/DDBJ databases">
        <title>Sequencing the genomes of 1000 actinobacteria strains.</title>
        <authorList>
            <person name="Klenk H.-P."/>
        </authorList>
    </citation>
    <scope>NUCLEOTIDE SEQUENCE [LARGE SCALE GENOMIC DNA]</scope>
    <source>
        <strain evidence="2 4">DSM 10309</strain>
    </source>
</reference>
<dbReference type="Proteomes" id="UP000321154">
    <property type="component" value="Unassembled WGS sequence"/>
</dbReference>
<dbReference type="OrthoDB" id="5116347at2"/>
<dbReference type="EMBL" id="JACGWW010000001">
    <property type="protein sequence ID" value="MBA8813045.1"/>
    <property type="molecule type" value="Genomic_DNA"/>
</dbReference>
<evidence type="ECO:0000313" key="3">
    <source>
        <dbReference type="Proteomes" id="UP000321154"/>
    </source>
</evidence>
<gene>
    <name evidence="2" type="ORF">FB463_001269</name>
    <name evidence="1" type="ORF">FFA01_30090</name>
</gene>
<dbReference type="RefSeq" id="WP_146857018.1">
    <property type="nucleotide sequence ID" value="NZ_BAAAHR010000002.1"/>
</dbReference>
<protein>
    <submittedName>
        <fullName evidence="2">Uncharacterized protein</fullName>
    </submittedName>
</protein>
<name>A0A7W3PI50_9MICO</name>